<feature type="compositionally biased region" description="Polar residues" evidence="11">
    <location>
        <begin position="521"/>
        <end position="530"/>
    </location>
</feature>
<evidence type="ECO:0000259" key="12">
    <source>
        <dbReference type="PROSITE" id="PS50016"/>
    </source>
</evidence>
<evidence type="ECO:0000256" key="6">
    <source>
        <dbReference type="ARBA" id="ARBA00023125"/>
    </source>
</evidence>
<keyword evidence="6" id="KW-0238">DNA-binding</keyword>
<dbReference type="CDD" id="cd15553">
    <property type="entry name" value="PHD_Cfp1"/>
    <property type="match status" value="1"/>
</dbReference>
<feature type="compositionally biased region" description="Basic residues" evidence="11">
    <location>
        <begin position="436"/>
        <end position="454"/>
    </location>
</feature>
<feature type="region of interest" description="Disordered" evidence="11">
    <location>
        <begin position="679"/>
        <end position="703"/>
    </location>
</feature>
<evidence type="ECO:0000313" key="13">
    <source>
        <dbReference type="EMBL" id="EXX51097.1"/>
    </source>
</evidence>
<feature type="compositionally biased region" description="Basic and acidic residues" evidence="11">
    <location>
        <begin position="455"/>
        <end position="483"/>
    </location>
</feature>
<gene>
    <name evidence="13" type="ORF">RirG_264680</name>
</gene>
<proteinExistence type="predicted"/>
<dbReference type="SMART" id="SM00249">
    <property type="entry name" value="PHD"/>
    <property type="match status" value="1"/>
</dbReference>
<dbReference type="EMBL" id="JEMT01029722">
    <property type="protein sequence ID" value="EXX51097.1"/>
    <property type="molecule type" value="Genomic_DNA"/>
</dbReference>
<dbReference type="InterPro" id="IPR037869">
    <property type="entry name" value="Spp1/CFP1"/>
</dbReference>
<reference evidence="13 14" key="1">
    <citation type="submission" date="2014-02" db="EMBL/GenBank/DDBJ databases">
        <title>Single nucleus genome sequencing reveals high similarity among nuclei of an endomycorrhizal fungus.</title>
        <authorList>
            <person name="Lin K."/>
            <person name="Geurts R."/>
            <person name="Zhang Z."/>
            <person name="Limpens E."/>
            <person name="Saunders D.G."/>
            <person name="Mu D."/>
            <person name="Pang E."/>
            <person name="Cao H."/>
            <person name="Cha H."/>
            <person name="Lin T."/>
            <person name="Zhou Q."/>
            <person name="Shang Y."/>
            <person name="Li Y."/>
            <person name="Ivanov S."/>
            <person name="Sharma T."/>
            <person name="Velzen R.V."/>
            <person name="Ruijter N.D."/>
            <person name="Aanen D.K."/>
            <person name="Win J."/>
            <person name="Kamoun S."/>
            <person name="Bisseling T."/>
            <person name="Huang S."/>
        </authorList>
    </citation>
    <scope>NUCLEOTIDE SEQUENCE [LARGE SCALE GENOMIC DNA]</scope>
    <source>
        <strain evidence="14">DAOM197198w</strain>
    </source>
</reference>
<comment type="subcellular location">
    <subcellularLocation>
        <location evidence="1">Nucleus</location>
    </subcellularLocation>
</comment>
<feature type="region of interest" description="Disordered" evidence="11">
    <location>
        <begin position="381"/>
        <end position="404"/>
    </location>
</feature>
<feature type="compositionally biased region" description="Basic residues" evidence="11">
    <location>
        <begin position="484"/>
        <end position="502"/>
    </location>
</feature>
<keyword evidence="3 10" id="KW-0863">Zinc-finger</keyword>
<keyword evidence="5" id="KW-0805">Transcription regulation</keyword>
<evidence type="ECO:0000256" key="1">
    <source>
        <dbReference type="ARBA" id="ARBA00004123"/>
    </source>
</evidence>
<dbReference type="Gene3D" id="3.30.40.10">
    <property type="entry name" value="Zinc/RING finger domain, C3HC4 (zinc finger)"/>
    <property type="match status" value="1"/>
</dbReference>
<evidence type="ECO:0000256" key="4">
    <source>
        <dbReference type="ARBA" id="ARBA00022833"/>
    </source>
</evidence>
<evidence type="ECO:0000256" key="10">
    <source>
        <dbReference type="PROSITE-ProRule" id="PRU00146"/>
    </source>
</evidence>
<dbReference type="PANTHER" id="PTHR46174:SF1">
    <property type="entry name" value="CXXC-TYPE ZINC FINGER PROTEIN 1"/>
    <property type="match status" value="1"/>
</dbReference>
<sequence length="866" mass="97750">MSPVVELLLETSQDSISQIKNLSTSEYKQENKEEMQQQKQTTSSFNIMSMLNPVPSPSYKSSLSKVSTVGSPVQQETPTHLVLPPTSCSNTQQSYYSSGNLPQSPQTSSLPLNLLLPPPNPVFQTLSPPPTFSSSANTPINFGYGYGFNKQQSFPFNNVTNVTPLSQTNTCSSPSSISVTNTPTTIQPSSPSLLLNNNLLQNTSPTNYNSSPTSINLPISPTSLSLNGQEKEVISVEEGNTYHNVHENNDNNNTNTNVSINTIRKTSIPSVDSNGIQLEDLSNNVGEYTTNSIQEVEYLEYSPTLPSTNMEMEVGEETHFVSGLDQLASTALNELQNMKRKEMETSEAGSGEEVNIHSEQEFDSLPASPFVERSFTPIKTFISPPSYESTTGSTPAPPQTDSEFPQYEYDHVYGETTETDSDSGSLIEETMTTKAANKHVDKKNKRKKSLKNKGKGKDREIKNHKYKIKREDHEVMSSDDDKPRKRKPTTKRPRSAPLKRKATSQSVPNNNKKKRLKKSVSPPQFRSRTTSNNSSVNNSPRLQPQTEIKMVDNEMGNNHVTINKIDQKMQLYCICRSSDGESFMIECDNCDEWYHGACVNITREESQLVDKYYCPNCAELGFKTSWKPEKCKYPPCKKLARFVKTKFCSIKCGLSWNRELLKNEEKLAKMGKLLKQKIKDNKDKKSRVKRNVTNRSGQLEDGEQLKKISRRKNSIKKELEIIDKRNKVAVKGSEKSQSDSEQDDSDGSNQVPCEFDKQSESDVNIRNGQICGYNIRLDWIDNYVEEKFEGSEEVCTTPKGKCKKHGSWQKRRSIQIELMKTNKIERLEELTEQKKLIKARMKKRTDMQDAFTNQTIDHTTSRKKSK</sequence>
<dbReference type="HOGENOM" id="CLU_335274_0_0_1"/>
<keyword evidence="8" id="KW-0539">Nucleus</keyword>
<dbReference type="SMR" id="A0A015I298"/>
<evidence type="ECO:0000256" key="2">
    <source>
        <dbReference type="ARBA" id="ARBA00022723"/>
    </source>
</evidence>
<evidence type="ECO:0000256" key="8">
    <source>
        <dbReference type="ARBA" id="ARBA00023242"/>
    </source>
</evidence>
<comment type="caution">
    <text evidence="13">The sequence shown here is derived from an EMBL/GenBank/DDBJ whole genome shotgun (WGS) entry which is preliminary data.</text>
</comment>
<evidence type="ECO:0000256" key="9">
    <source>
        <dbReference type="ARBA" id="ARBA00023828"/>
    </source>
</evidence>
<organism evidence="13 14">
    <name type="scientific">Rhizophagus irregularis (strain DAOM 197198w)</name>
    <name type="common">Glomus intraradices</name>
    <dbReference type="NCBI Taxonomy" id="1432141"/>
    <lineage>
        <taxon>Eukaryota</taxon>
        <taxon>Fungi</taxon>
        <taxon>Fungi incertae sedis</taxon>
        <taxon>Mucoromycota</taxon>
        <taxon>Glomeromycotina</taxon>
        <taxon>Glomeromycetes</taxon>
        <taxon>Glomerales</taxon>
        <taxon>Glomeraceae</taxon>
        <taxon>Rhizophagus</taxon>
    </lineage>
</organism>
<dbReference type="InterPro" id="IPR019786">
    <property type="entry name" value="Zinc_finger_PHD-type_CS"/>
</dbReference>
<dbReference type="GO" id="GO:0008270">
    <property type="term" value="F:zinc ion binding"/>
    <property type="evidence" value="ECO:0007669"/>
    <property type="project" value="UniProtKB-KW"/>
</dbReference>
<dbReference type="GO" id="GO:0003677">
    <property type="term" value="F:DNA binding"/>
    <property type="evidence" value="ECO:0007669"/>
    <property type="project" value="UniProtKB-KW"/>
</dbReference>
<dbReference type="PROSITE" id="PS50016">
    <property type="entry name" value="ZF_PHD_2"/>
    <property type="match status" value="1"/>
</dbReference>
<feature type="region of interest" description="Disordered" evidence="11">
    <location>
        <begin position="841"/>
        <end position="866"/>
    </location>
</feature>
<feature type="region of interest" description="Disordered" evidence="11">
    <location>
        <begin position="432"/>
        <end position="544"/>
    </location>
</feature>
<evidence type="ECO:0000256" key="3">
    <source>
        <dbReference type="ARBA" id="ARBA00022771"/>
    </source>
</evidence>
<dbReference type="GO" id="GO:0048188">
    <property type="term" value="C:Set1C/COMPASS complex"/>
    <property type="evidence" value="ECO:0007669"/>
    <property type="project" value="InterPro"/>
</dbReference>
<dbReference type="InterPro" id="IPR022056">
    <property type="entry name" value="CpG-bd_C"/>
</dbReference>
<feature type="region of interest" description="Disordered" evidence="11">
    <location>
        <begin position="730"/>
        <end position="759"/>
    </location>
</feature>
<keyword evidence="4" id="KW-0862">Zinc</keyword>
<dbReference type="OrthoDB" id="436852at2759"/>
<protein>
    <recommendedName>
        <fullName evidence="9">CXXC-type zinc finger protein 1</fullName>
    </recommendedName>
</protein>
<evidence type="ECO:0000256" key="7">
    <source>
        <dbReference type="ARBA" id="ARBA00023163"/>
    </source>
</evidence>
<dbReference type="GO" id="GO:0045893">
    <property type="term" value="P:positive regulation of DNA-templated transcription"/>
    <property type="evidence" value="ECO:0007669"/>
    <property type="project" value="TreeGrafter"/>
</dbReference>
<dbReference type="AlphaFoldDB" id="A0A015I298"/>
<evidence type="ECO:0000256" key="11">
    <source>
        <dbReference type="SAM" id="MobiDB-lite"/>
    </source>
</evidence>
<feature type="domain" description="PHD-type" evidence="12">
    <location>
        <begin position="570"/>
        <end position="620"/>
    </location>
</feature>
<feature type="region of interest" description="Disordered" evidence="11">
    <location>
        <begin position="340"/>
        <end position="368"/>
    </location>
</feature>
<dbReference type="InterPro" id="IPR013083">
    <property type="entry name" value="Znf_RING/FYVE/PHD"/>
</dbReference>
<evidence type="ECO:0000256" key="5">
    <source>
        <dbReference type="ARBA" id="ARBA00023015"/>
    </source>
</evidence>
<dbReference type="InterPro" id="IPR011011">
    <property type="entry name" value="Znf_FYVE_PHD"/>
</dbReference>
<evidence type="ECO:0000313" key="14">
    <source>
        <dbReference type="Proteomes" id="UP000022910"/>
    </source>
</evidence>
<dbReference type="SUPFAM" id="SSF57903">
    <property type="entry name" value="FYVE/PHD zinc finger"/>
    <property type="match status" value="1"/>
</dbReference>
<feature type="compositionally biased region" description="Polar residues" evidence="11">
    <location>
        <begin position="86"/>
        <end position="99"/>
    </location>
</feature>
<feature type="region of interest" description="Disordered" evidence="11">
    <location>
        <begin position="74"/>
        <end position="107"/>
    </location>
</feature>
<dbReference type="STRING" id="1432141.A0A015I298"/>
<accession>A0A015I298</accession>
<keyword evidence="7" id="KW-0804">Transcription</keyword>
<dbReference type="InterPro" id="IPR001965">
    <property type="entry name" value="Znf_PHD"/>
</dbReference>
<dbReference type="InterPro" id="IPR019787">
    <property type="entry name" value="Znf_PHD-finger"/>
</dbReference>
<feature type="compositionally biased region" description="Polar residues" evidence="11">
    <location>
        <begin position="386"/>
        <end position="403"/>
    </location>
</feature>
<name>A0A015I298_RHIIW</name>
<dbReference type="PANTHER" id="PTHR46174">
    <property type="entry name" value="CXXC-TYPE ZINC FINGER PROTEIN 1"/>
    <property type="match status" value="1"/>
</dbReference>
<keyword evidence="2" id="KW-0479">Metal-binding</keyword>
<dbReference type="Pfam" id="PF00628">
    <property type="entry name" value="PHD"/>
    <property type="match status" value="1"/>
</dbReference>
<dbReference type="Proteomes" id="UP000022910">
    <property type="component" value="Unassembled WGS sequence"/>
</dbReference>
<dbReference type="PROSITE" id="PS01359">
    <property type="entry name" value="ZF_PHD_1"/>
    <property type="match status" value="1"/>
</dbReference>
<dbReference type="Pfam" id="PF12269">
    <property type="entry name" value="CpG_bind_C"/>
    <property type="match status" value="1"/>
</dbReference>
<keyword evidence="14" id="KW-1185">Reference proteome</keyword>